<dbReference type="eggNOG" id="COG3187">
    <property type="taxonomic scope" value="Bacteria"/>
</dbReference>
<dbReference type="AlphaFoldDB" id="B2IJM3"/>
<dbReference type="EMBL" id="CP001016">
    <property type="protein sequence ID" value="ACB94895.1"/>
    <property type="molecule type" value="Genomic_DNA"/>
</dbReference>
<gene>
    <name evidence="2" type="ordered locus">Bind_1254</name>
</gene>
<sequence length="151" mass="16242">MLREEKESVLSRRALWVGLAVSWLLMGAFLAKLSAEPAQGSLIGRWLAEDILGGGVIDRLQSVLEIAADGTVSGSGGCNRMRGHATIDGEKLSFGPLITTRMACSPAVMDQEGKFLASLEKVRSFRIDNAQRKLILFDDAGNRILVLAALS</sequence>
<reference evidence="3" key="1">
    <citation type="submission" date="2008-03" db="EMBL/GenBank/DDBJ databases">
        <title>Complete sequence of chromosome of Beijerinckia indica subsp. indica ATCC 9039.</title>
        <authorList>
            <consortium name="US DOE Joint Genome Institute"/>
            <person name="Copeland A."/>
            <person name="Lucas S."/>
            <person name="Lapidus A."/>
            <person name="Glavina del Rio T."/>
            <person name="Dalin E."/>
            <person name="Tice H."/>
            <person name="Bruce D."/>
            <person name="Goodwin L."/>
            <person name="Pitluck S."/>
            <person name="LaButti K."/>
            <person name="Schmutz J."/>
            <person name="Larimer F."/>
            <person name="Land M."/>
            <person name="Hauser L."/>
            <person name="Kyrpides N."/>
            <person name="Mikhailova N."/>
            <person name="Dunfield P.F."/>
            <person name="Dedysh S.N."/>
            <person name="Liesack W."/>
            <person name="Saw J.H."/>
            <person name="Alam M."/>
            <person name="Chen Y."/>
            <person name="Murrell J.C."/>
            <person name="Richardson P."/>
        </authorList>
    </citation>
    <scope>NUCLEOTIDE SEQUENCE [LARGE SCALE GENOMIC DNA]</scope>
    <source>
        <strain evidence="3">ATCC 9039 / DSM 1715 / NCIMB 8712</strain>
    </source>
</reference>
<accession>B2IJM3</accession>
<reference evidence="2 3" key="2">
    <citation type="journal article" date="2010" name="J. Bacteriol.">
        <title>Complete genome sequence of Beijerinckia indica subsp. indica.</title>
        <authorList>
            <person name="Tamas I."/>
            <person name="Dedysh S.N."/>
            <person name="Liesack W."/>
            <person name="Stott M.B."/>
            <person name="Alam M."/>
            <person name="Murrell J.C."/>
            <person name="Dunfield P.F."/>
        </authorList>
    </citation>
    <scope>NUCLEOTIDE SEQUENCE [LARGE SCALE GENOMIC DNA]</scope>
    <source>
        <strain evidence="3">ATCC 9039 / DSM 1715 / NCIMB 8712</strain>
    </source>
</reference>
<name>B2IJM3_BEII9</name>
<dbReference type="STRING" id="395963.Bind_1254"/>
<dbReference type="InterPro" id="IPR038670">
    <property type="entry name" value="HslJ-like_sf"/>
</dbReference>
<keyword evidence="3" id="KW-1185">Reference proteome</keyword>
<protein>
    <recommendedName>
        <fullName evidence="1">DUF306 domain-containing protein</fullName>
    </recommendedName>
</protein>
<dbReference type="PANTHER" id="PTHR35535">
    <property type="entry name" value="HEAT SHOCK PROTEIN HSLJ"/>
    <property type="match status" value="1"/>
</dbReference>
<evidence type="ECO:0000313" key="2">
    <source>
        <dbReference type="EMBL" id="ACB94895.1"/>
    </source>
</evidence>
<dbReference type="HOGENOM" id="CLU_075808_6_2_5"/>
<dbReference type="RefSeq" id="WP_012384252.1">
    <property type="nucleotide sequence ID" value="NC_010581.1"/>
</dbReference>
<evidence type="ECO:0000313" key="3">
    <source>
        <dbReference type="Proteomes" id="UP000001695"/>
    </source>
</evidence>
<feature type="domain" description="DUF306" evidence="1">
    <location>
        <begin position="44"/>
        <end position="147"/>
    </location>
</feature>
<dbReference type="PANTHER" id="PTHR35535:SF2">
    <property type="entry name" value="DUF306 DOMAIN-CONTAINING PROTEIN"/>
    <property type="match status" value="1"/>
</dbReference>
<organism evidence="2 3">
    <name type="scientific">Beijerinckia indica subsp. indica (strain ATCC 9039 / DSM 1715 / NCIMB 8712)</name>
    <dbReference type="NCBI Taxonomy" id="395963"/>
    <lineage>
        <taxon>Bacteria</taxon>
        <taxon>Pseudomonadati</taxon>
        <taxon>Pseudomonadota</taxon>
        <taxon>Alphaproteobacteria</taxon>
        <taxon>Hyphomicrobiales</taxon>
        <taxon>Beijerinckiaceae</taxon>
        <taxon>Beijerinckia</taxon>
    </lineage>
</organism>
<dbReference type="InterPro" id="IPR053147">
    <property type="entry name" value="Hsp_HslJ-like"/>
</dbReference>
<dbReference type="InterPro" id="IPR005184">
    <property type="entry name" value="DUF306_Meta_HslJ"/>
</dbReference>
<dbReference type="Gene3D" id="2.40.128.270">
    <property type="match status" value="1"/>
</dbReference>
<dbReference type="Proteomes" id="UP000001695">
    <property type="component" value="Chromosome"/>
</dbReference>
<evidence type="ECO:0000259" key="1">
    <source>
        <dbReference type="Pfam" id="PF03724"/>
    </source>
</evidence>
<dbReference type="Pfam" id="PF03724">
    <property type="entry name" value="META"/>
    <property type="match status" value="1"/>
</dbReference>
<dbReference type="KEGG" id="bid:Bind_1254"/>
<proteinExistence type="predicted"/>